<evidence type="ECO:0000313" key="3">
    <source>
        <dbReference type="Proteomes" id="UP000221165"/>
    </source>
</evidence>
<keyword evidence="3" id="KW-1185">Reference proteome</keyword>
<proteinExistence type="predicted"/>
<dbReference type="GeneID" id="94423708"/>
<feature type="chain" id="PRO_5013197405" evidence="1">
    <location>
        <begin position="22"/>
        <end position="45"/>
    </location>
</feature>
<accession>A0A2C6LCW3</accession>
<dbReference type="VEuPathDB" id="ToxoDB:CSUI_000263"/>
<feature type="signal peptide" evidence="1">
    <location>
        <begin position="1"/>
        <end position="21"/>
    </location>
</feature>
<dbReference type="Proteomes" id="UP000221165">
    <property type="component" value="Unassembled WGS sequence"/>
</dbReference>
<reference evidence="2 3" key="1">
    <citation type="journal article" date="2017" name="Int. J. Parasitol.">
        <title>The genome of the protozoan parasite Cystoisospora suis and a reverse vaccinology approach to identify vaccine candidates.</title>
        <authorList>
            <person name="Palmieri N."/>
            <person name="Shrestha A."/>
            <person name="Ruttkowski B."/>
            <person name="Beck T."/>
            <person name="Vogl C."/>
            <person name="Tomley F."/>
            <person name="Blake D.P."/>
            <person name="Joachim A."/>
        </authorList>
    </citation>
    <scope>NUCLEOTIDE SEQUENCE [LARGE SCALE GENOMIC DNA]</scope>
    <source>
        <strain evidence="2 3">Wien I</strain>
    </source>
</reference>
<name>A0A2C6LCW3_9APIC</name>
<protein>
    <submittedName>
        <fullName evidence="2">Uncharacterized protein</fullName>
    </submittedName>
</protein>
<gene>
    <name evidence="2" type="ORF">CSUI_000263</name>
</gene>
<keyword evidence="1" id="KW-0732">Signal</keyword>
<organism evidence="2 3">
    <name type="scientific">Cystoisospora suis</name>
    <dbReference type="NCBI Taxonomy" id="483139"/>
    <lineage>
        <taxon>Eukaryota</taxon>
        <taxon>Sar</taxon>
        <taxon>Alveolata</taxon>
        <taxon>Apicomplexa</taxon>
        <taxon>Conoidasida</taxon>
        <taxon>Coccidia</taxon>
        <taxon>Eucoccidiorida</taxon>
        <taxon>Eimeriorina</taxon>
        <taxon>Sarcocystidae</taxon>
        <taxon>Cystoisospora</taxon>
    </lineage>
</organism>
<dbReference type="RefSeq" id="XP_067927533.1">
    <property type="nucleotide sequence ID" value="XM_068060497.1"/>
</dbReference>
<comment type="caution">
    <text evidence="2">The sequence shown here is derived from an EMBL/GenBank/DDBJ whole genome shotgun (WGS) entry which is preliminary data.</text>
</comment>
<dbReference type="EMBL" id="MIGC01000112">
    <property type="protein sequence ID" value="PHJ25887.1"/>
    <property type="molecule type" value="Genomic_DNA"/>
</dbReference>
<sequence length="45" mass="4939">MIFSPLFFPLSLLLPCRQLRGIEKGPMSLTPLFALSVCFLVSSAP</sequence>
<evidence type="ECO:0000256" key="1">
    <source>
        <dbReference type="SAM" id="SignalP"/>
    </source>
</evidence>
<dbReference type="AlphaFoldDB" id="A0A2C6LCW3"/>
<evidence type="ECO:0000313" key="2">
    <source>
        <dbReference type="EMBL" id="PHJ25887.1"/>
    </source>
</evidence>